<accession>A0A6G1I5P9</accession>
<sequence length="112" mass="12527">MVARSLSIHSLLATDAAGRASFTNDVNGVRRFGAVAKLSAAGARDSSLLPWRSRAAWYRSYRHRGGGDVALRLRVRLDDMRGVLSDCGVMDGRMEEGKIFFARRWPQADRFR</sequence>
<name>A0A6G1I5P9_9PEZI</name>
<dbReference type="AlphaFoldDB" id="A0A6G1I5P9"/>
<proteinExistence type="predicted"/>
<gene>
    <name evidence="1" type="ORF">EJ06DRAFT_274892</name>
</gene>
<protein>
    <submittedName>
        <fullName evidence="1">Uncharacterized protein</fullName>
    </submittedName>
</protein>
<dbReference type="EMBL" id="ML996689">
    <property type="protein sequence ID" value="KAF2403377.1"/>
    <property type="molecule type" value="Genomic_DNA"/>
</dbReference>
<dbReference type="Proteomes" id="UP000799640">
    <property type="component" value="Unassembled WGS sequence"/>
</dbReference>
<reference evidence="1" key="1">
    <citation type="journal article" date="2020" name="Stud. Mycol.">
        <title>101 Dothideomycetes genomes: a test case for predicting lifestyles and emergence of pathogens.</title>
        <authorList>
            <person name="Haridas S."/>
            <person name="Albert R."/>
            <person name="Binder M."/>
            <person name="Bloem J."/>
            <person name="Labutti K."/>
            <person name="Salamov A."/>
            <person name="Andreopoulos B."/>
            <person name="Baker S."/>
            <person name="Barry K."/>
            <person name="Bills G."/>
            <person name="Bluhm B."/>
            <person name="Cannon C."/>
            <person name="Castanera R."/>
            <person name="Culley D."/>
            <person name="Daum C."/>
            <person name="Ezra D."/>
            <person name="Gonzalez J."/>
            <person name="Henrissat B."/>
            <person name="Kuo A."/>
            <person name="Liang C."/>
            <person name="Lipzen A."/>
            <person name="Lutzoni F."/>
            <person name="Magnuson J."/>
            <person name="Mondo S."/>
            <person name="Nolan M."/>
            <person name="Ohm R."/>
            <person name="Pangilinan J."/>
            <person name="Park H.-J."/>
            <person name="Ramirez L."/>
            <person name="Alfaro M."/>
            <person name="Sun H."/>
            <person name="Tritt A."/>
            <person name="Yoshinaga Y."/>
            <person name="Zwiers L.-H."/>
            <person name="Turgeon B."/>
            <person name="Goodwin S."/>
            <person name="Spatafora J."/>
            <person name="Crous P."/>
            <person name="Grigoriev I."/>
        </authorList>
    </citation>
    <scope>NUCLEOTIDE SEQUENCE</scope>
    <source>
        <strain evidence="1">CBS 262.69</strain>
    </source>
</reference>
<organism evidence="1 2">
    <name type="scientific">Trichodelitschia bisporula</name>
    <dbReference type="NCBI Taxonomy" id="703511"/>
    <lineage>
        <taxon>Eukaryota</taxon>
        <taxon>Fungi</taxon>
        <taxon>Dikarya</taxon>
        <taxon>Ascomycota</taxon>
        <taxon>Pezizomycotina</taxon>
        <taxon>Dothideomycetes</taxon>
        <taxon>Dothideomycetes incertae sedis</taxon>
        <taxon>Phaeotrichales</taxon>
        <taxon>Phaeotrichaceae</taxon>
        <taxon>Trichodelitschia</taxon>
    </lineage>
</organism>
<keyword evidence="2" id="KW-1185">Reference proteome</keyword>
<evidence type="ECO:0000313" key="2">
    <source>
        <dbReference type="Proteomes" id="UP000799640"/>
    </source>
</evidence>
<evidence type="ECO:0000313" key="1">
    <source>
        <dbReference type="EMBL" id="KAF2403377.1"/>
    </source>
</evidence>